<keyword evidence="2" id="KW-1185">Reference proteome</keyword>
<reference evidence="1" key="1">
    <citation type="journal article" date="2022" name="Int. J. Mol. Sci.">
        <title>Draft Genome of Tanacetum Coccineum: Genomic Comparison of Closely Related Tanacetum-Family Plants.</title>
        <authorList>
            <person name="Yamashiro T."/>
            <person name="Shiraishi A."/>
            <person name="Nakayama K."/>
            <person name="Satake H."/>
        </authorList>
    </citation>
    <scope>NUCLEOTIDE SEQUENCE</scope>
</reference>
<dbReference type="EMBL" id="BQNB010008764">
    <property type="protein sequence ID" value="GJS53991.1"/>
    <property type="molecule type" value="Genomic_DNA"/>
</dbReference>
<organism evidence="1 2">
    <name type="scientific">Tanacetum coccineum</name>
    <dbReference type="NCBI Taxonomy" id="301880"/>
    <lineage>
        <taxon>Eukaryota</taxon>
        <taxon>Viridiplantae</taxon>
        <taxon>Streptophyta</taxon>
        <taxon>Embryophyta</taxon>
        <taxon>Tracheophyta</taxon>
        <taxon>Spermatophyta</taxon>
        <taxon>Magnoliopsida</taxon>
        <taxon>eudicotyledons</taxon>
        <taxon>Gunneridae</taxon>
        <taxon>Pentapetalae</taxon>
        <taxon>asterids</taxon>
        <taxon>campanulids</taxon>
        <taxon>Asterales</taxon>
        <taxon>Asteraceae</taxon>
        <taxon>Asteroideae</taxon>
        <taxon>Anthemideae</taxon>
        <taxon>Anthemidinae</taxon>
        <taxon>Tanacetum</taxon>
    </lineage>
</organism>
<sequence length="179" mass="20515">MGGCCFFTGSVTTDGETRGAIISARKGQSREAIDSEWTLLCAAIVPNFHLPMHSYEVKNMYLMALLNLSARFCGLRARQMMFQDIFLHSRALGVFICSAIVVEYRVGFRREVGNHVSRRVTFQTTVLWRPEHVGLKILEMKLQDLLGKKQSYDEVKTYFVVPVTIYMQFDWCSSRKELA</sequence>
<accession>A0ABQ4WM54</accession>
<evidence type="ECO:0000313" key="2">
    <source>
        <dbReference type="Proteomes" id="UP001151760"/>
    </source>
</evidence>
<dbReference type="Proteomes" id="UP001151760">
    <property type="component" value="Unassembled WGS sequence"/>
</dbReference>
<comment type="caution">
    <text evidence="1">The sequence shown here is derived from an EMBL/GenBank/DDBJ whole genome shotgun (WGS) entry which is preliminary data.</text>
</comment>
<reference evidence="1" key="2">
    <citation type="submission" date="2022-01" db="EMBL/GenBank/DDBJ databases">
        <authorList>
            <person name="Yamashiro T."/>
            <person name="Shiraishi A."/>
            <person name="Satake H."/>
            <person name="Nakayama K."/>
        </authorList>
    </citation>
    <scope>NUCLEOTIDE SEQUENCE</scope>
</reference>
<proteinExistence type="predicted"/>
<evidence type="ECO:0000313" key="1">
    <source>
        <dbReference type="EMBL" id="GJS53991.1"/>
    </source>
</evidence>
<gene>
    <name evidence="1" type="ORF">Tco_0627353</name>
</gene>
<name>A0ABQ4WM54_9ASTR</name>
<protein>
    <submittedName>
        <fullName evidence="1">Uncharacterized protein</fullName>
    </submittedName>
</protein>